<sequence length="97" mass="10633">MTELSITSTNSNTPYAYILGQAVVDENQFQCEVYSRVLVTCRSGFYPSMTGLTSDSGFGSQCAPAPCSQKKRFSMFFYAEVSYLIENISPIVQNASG</sequence>
<comment type="caution">
    <text evidence="1">The sequence shown here is derived from an EMBL/GenBank/DDBJ whole genome shotgun (WGS) entry which is preliminary data.</text>
</comment>
<accession>A0A5J4VTR2</accession>
<dbReference type="EMBL" id="SNRW01004973">
    <property type="protein sequence ID" value="KAA6386064.1"/>
    <property type="molecule type" value="Genomic_DNA"/>
</dbReference>
<proteinExistence type="predicted"/>
<evidence type="ECO:0000313" key="2">
    <source>
        <dbReference type="Proteomes" id="UP000324800"/>
    </source>
</evidence>
<dbReference type="AlphaFoldDB" id="A0A5J4VTR2"/>
<reference evidence="1 2" key="1">
    <citation type="submission" date="2019-03" db="EMBL/GenBank/DDBJ databases">
        <title>Single cell metagenomics reveals metabolic interactions within the superorganism composed of flagellate Streblomastix strix and complex community of Bacteroidetes bacteria on its surface.</title>
        <authorList>
            <person name="Treitli S.C."/>
            <person name="Kolisko M."/>
            <person name="Husnik F."/>
            <person name="Keeling P."/>
            <person name="Hampl V."/>
        </authorList>
    </citation>
    <scope>NUCLEOTIDE SEQUENCE [LARGE SCALE GENOMIC DNA]</scope>
    <source>
        <strain evidence="1">ST1C</strain>
    </source>
</reference>
<protein>
    <submittedName>
        <fullName evidence="1">Uncharacterized protein</fullName>
    </submittedName>
</protein>
<dbReference type="Proteomes" id="UP000324800">
    <property type="component" value="Unassembled WGS sequence"/>
</dbReference>
<evidence type="ECO:0000313" key="1">
    <source>
        <dbReference type="EMBL" id="KAA6386064.1"/>
    </source>
</evidence>
<organism evidence="1 2">
    <name type="scientific">Streblomastix strix</name>
    <dbReference type="NCBI Taxonomy" id="222440"/>
    <lineage>
        <taxon>Eukaryota</taxon>
        <taxon>Metamonada</taxon>
        <taxon>Preaxostyla</taxon>
        <taxon>Oxymonadida</taxon>
        <taxon>Streblomastigidae</taxon>
        <taxon>Streblomastix</taxon>
    </lineage>
</organism>
<name>A0A5J4VTR2_9EUKA</name>
<gene>
    <name evidence="1" type="ORF">EZS28_018409</name>
</gene>